<keyword evidence="1" id="KW-1133">Transmembrane helix</keyword>
<name>A0A3N1CMM8_9ACTN</name>
<keyword evidence="1" id="KW-0472">Membrane</keyword>
<comment type="caution">
    <text evidence="2">The sequence shown here is derived from an EMBL/GenBank/DDBJ whole genome shotgun (WGS) entry which is preliminary data.</text>
</comment>
<sequence length="105" mass="11721">MTNEQPNVEARLSDLHRLLEVGIERLAGQIGLLGQRLDQQDVRHLDHGQRLDRHDERLDVLDRTAVTREDLNEKSRRTIATLGLITSVLGIAVGALTSIIIAIVQ</sequence>
<protein>
    <submittedName>
        <fullName evidence="2">Uncharacterized protein</fullName>
    </submittedName>
</protein>
<dbReference type="AlphaFoldDB" id="A0A3N1CMM8"/>
<evidence type="ECO:0000313" key="3">
    <source>
        <dbReference type="Proteomes" id="UP000272400"/>
    </source>
</evidence>
<dbReference type="EMBL" id="RJKE01000001">
    <property type="protein sequence ID" value="ROO82569.1"/>
    <property type="molecule type" value="Genomic_DNA"/>
</dbReference>
<dbReference type="Proteomes" id="UP000272400">
    <property type="component" value="Unassembled WGS sequence"/>
</dbReference>
<evidence type="ECO:0000313" key="2">
    <source>
        <dbReference type="EMBL" id="ROO82569.1"/>
    </source>
</evidence>
<dbReference type="RefSeq" id="WP_148085820.1">
    <property type="nucleotide sequence ID" value="NZ_RJKE01000001.1"/>
</dbReference>
<keyword evidence="1" id="KW-0812">Transmembrane</keyword>
<proteinExistence type="predicted"/>
<feature type="transmembrane region" description="Helical" evidence="1">
    <location>
        <begin position="78"/>
        <end position="104"/>
    </location>
</feature>
<accession>A0A3N1CMM8</accession>
<evidence type="ECO:0000256" key="1">
    <source>
        <dbReference type="SAM" id="Phobius"/>
    </source>
</evidence>
<keyword evidence="3" id="KW-1185">Reference proteome</keyword>
<organism evidence="2 3">
    <name type="scientific">Actinocorallia herbida</name>
    <dbReference type="NCBI Taxonomy" id="58109"/>
    <lineage>
        <taxon>Bacteria</taxon>
        <taxon>Bacillati</taxon>
        <taxon>Actinomycetota</taxon>
        <taxon>Actinomycetes</taxon>
        <taxon>Streptosporangiales</taxon>
        <taxon>Thermomonosporaceae</taxon>
        <taxon>Actinocorallia</taxon>
    </lineage>
</organism>
<reference evidence="2 3" key="1">
    <citation type="submission" date="2018-11" db="EMBL/GenBank/DDBJ databases">
        <title>Sequencing the genomes of 1000 actinobacteria strains.</title>
        <authorList>
            <person name="Klenk H.-P."/>
        </authorList>
    </citation>
    <scope>NUCLEOTIDE SEQUENCE [LARGE SCALE GENOMIC DNA]</scope>
    <source>
        <strain evidence="2 3">DSM 44254</strain>
    </source>
</reference>
<gene>
    <name evidence="2" type="ORF">EDD29_0049</name>
</gene>